<protein>
    <recommendedName>
        <fullName evidence="5">Histidine-rich glycoprotein-like</fullName>
    </recommendedName>
</protein>
<dbReference type="Proteomes" id="UP000054845">
    <property type="component" value="Unassembled WGS sequence"/>
</dbReference>
<feature type="region of interest" description="Disordered" evidence="1">
    <location>
        <begin position="169"/>
        <end position="283"/>
    </location>
</feature>
<keyword evidence="4" id="KW-1185">Reference proteome</keyword>
<evidence type="ECO:0008006" key="5">
    <source>
        <dbReference type="Google" id="ProtNLM"/>
    </source>
</evidence>
<keyword evidence="2" id="KW-0732">Signal</keyword>
<feature type="compositionally biased region" description="Basic and acidic residues" evidence="1">
    <location>
        <begin position="362"/>
        <end position="418"/>
    </location>
</feature>
<reference evidence="3 4" key="1">
    <citation type="submission" date="2014-09" db="EMBL/GenBank/DDBJ databases">
        <authorList>
            <person name="Magalhaes I.L.F."/>
            <person name="Oliveira U."/>
            <person name="Santos F.R."/>
            <person name="Vidigal T.H.D.A."/>
            <person name="Brescovit A.D."/>
            <person name="Santos A.J."/>
        </authorList>
    </citation>
    <scope>NUCLEOTIDE SEQUENCE [LARGE SCALE GENOMIC DNA]</scope>
</reference>
<feature type="region of interest" description="Disordered" evidence="1">
    <location>
        <begin position="339"/>
        <end position="434"/>
    </location>
</feature>
<evidence type="ECO:0000313" key="4">
    <source>
        <dbReference type="Proteomes" id="UP000054845"/>
    </source>
</evidence>
<feature type="region of interest" description="Disordered" evidence="1">
    <location>
        <begin position="96"/>
        <end position="127"/>
    </location>
</feature>
<feature type="region of interest" description="Disordered" evidence="1">
    <location>
        <begin position="454"/>
        <end position="485"/>
    </location>
</feature>
<feature type="compositionally biased region" description="Basic and acidic residues" evidence="1">
    <location>
        <begin position="266"/>
        <end position="283"/>
    </location>
</feature>
<proteinExistence type="predicted"/>
<feature type="compositionally biased region" description="Basic and acidic residues" evidence="1">
    <location>
        <begin position="425"/>
        <end position="434"/>
    </location>
</feature>
<evidence type="ECO:0000313" key="3">
    <source>
        <dbReference type="EMBL" id="CEH12751.1"/>
    </source>
</evidence>
<evidence type="ECO:0000256" key="2">
    <source>
        <dbReference type="SAM" id="SignalP"/>
    </source>
</evidence>
<name>A0A0P1BAU0_9BASI</name>
<accession>A0A0P1BAU0</accession>
<dbReference type="AlphaFoldDB" id="A0A0P1BAU0"/>
<feature type="compositionally biased region" description="Basic and acidic residues" evidence="1">
    <location>
        <begin position="339"/>
        <end position="355"/>
    </location>
</feature>
<feature type="signal peptide" evidence="2">
    <location>
        <begin position="1"/>
        <end position="22"/>
    </location>
</feature>
<feature type="chain" id="PRO_5006059336" description="Histidine-rich glycoprotein-like" evidence="2">
    <location>
        <begin position="23"/>
        <end position="513"/>
    </location>
</feature>
<sequence>MRLNKSLASLAALLALVMVASAHPVIPRSFELAMAEAMHEDELASRHESGAAHLDAEYDLHRRYAYGEDEHHPSEGRHDYPEIEHLHGRHEYYEDHSGGLHHREHHDARYETSTARSHGQMEHERLEEERAHHIDDHELHLRDLLPLHERSAEELDKVVRKHIPHEKLEQLVERSTEDWKGAEGGSTSEEGDTEDQGGRRKEQQQHLNAEEHHWKRGKEADELAALVQDDDKGEKHEKHAHSLAGNLSEEDRNRRATEHQRHKRHEHIEENAERGKEHRDGHVKRHFSEHEVHKPHHAETHHVAENNRRHEAGHEGLHRHKDHSNAHHVHHGELDDHANSLHERSHGNDGVEQAHRVHQRHHNDAHQAEETDRRQEAADEELHRRKDHSDADDAHHRELSEHVDDLHERSWDDGEDHHMHRRHVSRSDAHHLAERDEEEKHWYLRDSYPHLRAADEELHESQRRRRSLSKPSMGTRRKRGAYGSSYDVPIPLHKRSRAAHLSFFKLKQRRALF</sequence>
<dbReference type="OrthoDB" id="10385222at2759"/>
<feature type="compositionally biased region" description="Basic and acidic residues" evidence="1">
    <location>
        <begin position="196"/>
        <end position="221"/>
    </location>
</feature>
<feature type="compositionally biased region" description="Basic and acidic residues" evidence="1">
    <location>
        <begin position="249"/>
        <end position="259"/>
    </location>
</feature>
<dbReference type="EMBL" id="CCYA01000181">
    <property type="protein sequence ID" value="CEH12751.1"/>
    <property type="molecule type" value="Genomic_DNA"/>
</dbReference>
<organism evidence="3 4">
    <name type="scientific">Ceraceosorus bombacis</name>
    <dbReference type="NCBI Taxonomy" id="401625"/>
    <lineage>
        <taxon>Eukaryota</taxon>
        <taxon>Fungi</taxon>
        <taxon>Dikarya</taxon>
        <taxon>Basidiomycota</taxon>
        <taxon>Ustilaginomycotina</taxon>
        <taxon>Exobasidiomycetes</taxon>
        <taxon>Ceraceosorales</taxon>
        <taxon>Ceraceosoraceae</taxon>
        <taxon>Ceraceosorus</taxon>
    </lineage>
</organism>
<feature type="compositionally biased region" description="Basic and acidic residues" evidence="1">
    <location>
        <begin position="169"/>
        <end position="181"/>
    </location>
</feature>
<evidence type="ECO:0000256" key="1">
    <source>
        <dbReference type="SAM" id="MobiDB-lite"/>
    </source>
</evidence>